<sequence length="137" mass="15772">MLIIESNKKINIIDGIIVSTEEKKNVYSYFADMPFTNKTLNNSKNNGYLIRDLAVFLNFSLIQQNNIKLIKEVESVNKSEKSERGTYNFSNNFSLNAQMSVNIPYGISLNTIKKAILHEIEMIHKGIDIHSYTFSRF</sequence>
<comment type="caution">
    <text evidence="1">The sequence shown here is derived from an EMBL/GenBank/DDBJ whole genome shotgun (WGS) entry which is preliminary data.</text>
</comment>
<gene>
    <name evidence="1" type="ORF">A3Q56_06795</name>
</gene>
<accession>A0A177AU06</accession>
<evidence type="ECO:0000313" key="2">
    <source>
        <dbReference type="Proteomes" id="UP000078046"/>
    </source>
</evidence>
<proteinExistence type="predicted"/>
<name>A0A177AU06_9BILA</name>
<keyword evidence="2" id="KW-1185">Reference proteome</keyword>
<dbReference type="EMBL" id="LWCA01001266">
    <property type="protein sequence ID" value="OAF65489.1"/>
    <property type="molecule type" value="Genomic_DNA"/>
</dbReference>
<dbReference type="AlphaFoldDB" id="A0A177AU06"/>
<evidence type="ECO:0000313" key="1">
    <source>
        <dbReference type="EMBL" id="OAF65489.1"/>
    </source>
</evidence>
<protein>
    <submittedName>
        <fullName evidence="1">Uncharacterized protein</fullName>
    </submittedName>
</protein>
<reference evidence="1 2" key="1">
    <citation type="submission" date="2016-04" db="EMBL/GenBank/DDBJ databases">
        <title>The genome of Intoshia linei affirms orthonectids as highly simplified spiralians.</title>
        <authorList>
            <person name="Mikhailov K.V."/>
            <person name="Slusarev G.S."/>
            <person name="Nikitin M.A."/>
            <person name="Logacheva M.D."/>
            <person name="Penin A."/>
            <person name="Aleoshin V."/>
            <person name="Panchin Y.V."/>
        </authorList>
    </citation>
    <scope>NUCLEOTIDE SEQUENCE [LARGE SCALE GENOMIC DNA]</scope>
    <source>
        <strain evidence="1">Intl2013</strain>
        <tissue evidence="1">Whole animal</tissue>
    </source>
</reference>
<organism evidence="1 2">
    <name type="scientific">Intoshia linei</name>
    <dbReference type="NCBI Taxonomy" id="1819745"/>
    <lineage>
        <taxon>Eukaryota</taxon>
        <taxon>Metazoa</taxon>
        <taxon>Spiralia</taxon>
        <taxon>Lophotrochozoa</taxon>
        <taxon>Mesozoa</taxon>
        <taxon>Orthonectida</taxon>
        <taxon>Rhopaluridae</taxon>
        <taxon>Intoshia</taxon>
    </lineage>
</organism>
<dbReference type="Proteomes" id="UP000078046">
    <property type="component" value="Unassembled WGS sequence"/>
</dbReference>